<dbReference type="EMBL" id="MHBW01000005">
    <property type="protein sequence ID" value="OGY09735.1"/>
    <property type="molecule type" value="Genomic_DNA"/>
</dbReference>
<organism evidence="1 2">
    <name type="scientific">Candidatus Blackburnbacteria bacterium RIFCSPHIGHO2_01_FULL_43_15b</name>
    <dbReference type="NCBI Taxonomy" id="1797513"/>
    <lineage>
        <taxon>Bacteria</taxon>
        <taxon>Candidatus Blackburniibacteriota</taxon>
    </lineage>
</organism>
<proteinExistence type="predicted"/>
<dbReference type="Proteomes" id="UP000177967">
    <property type="component" value="Unassembled WGS sequence"/>
</dbReference>
<reference evidence="1 2" key="1">
    <citation type="journal article" date="2016" name="Nat. Commun.">
        <title>Thousands of microbial genomes shed light on interconnected biogeochemical processes in an aquifer system.</title>
        <authorList>
            <person name="Anantharaman K."/>
            <person name="Brown C.T."/>
            <person name="Hug L.A."/>
            <person name="Sharon I."/>
            <person name="Castelle C.J."/>
            <person name="Probst A.J."/>
            <person name="Thomas B.C."/>
            <person name="Singh A."/>
            <person name="Wilkins M.J."/>
            <person name="Karaoz U."/>
            <person name="Brodie E.L."/>
            <person name="Williams K.H."/>
            <person name="Hubbard S.S."/>
            <person name="Banfield J.F."/>
        </authorList>
    </citation>
    <scope>NUCLEOTIDE SEQUENCE [LARGE SCALE GENOMIC DNA]</scope>
</reference>
<name>A0A1G1V307_9BACT</name>
<protein>
    <submittedName>
        <fullName evidence="1">Uncharacterized protein</fullName>
    </submittedName>
</protein>
<dbReference type="AlphaFoldDB" id="A0A1G1V307"/>
<accession>A0A1G1V307</accession>
<sequence>MSLEGHPGVIVISSGSATSPSINKICKKLFKSINDEFVKNSLIKVSIDKLTKLRNGGVITEKKL</sequence>
<comment type="caution">
    <text evidence="1">The sequence shown here is derived from an EMBL/GenBank/DDBJ whole genome shotgun (WGS) entry which is preliminary data.</text>
</comment>
<evidence type="ECO:0000313" key="1">
    <source>
        <dbReference type="EMBL" id="OGY09735.1"/>
    </source>
</evidence>
<gene>
    <name evidence="1" type="ORF">A2782_02760</name>
</gene>
<evidence type="ECO:0000313" key="2">
    <source>
        <dbReference type="Proteomes" id="UP000177967"/>
    </source>
</evidence>